<comment type="subcellular location">
    <subcellularLocation>
        <location evidence="11">Cell membrane</location>
        <topology evidence="11">Single-pass membrane protein</topology>
    </subcellularLocation>
</comment>
<keyword evidence="9 11" id="KW-0472">Membrane</keyword>
<dbReference type="InterPro" id="IPR001264">
    <property type="entry name" value="Glyco_trans_51"/>
</dbReference>
<feature type="compositionally biased region" description="Polar residues" evidence="12">
    <location>
        <begin position="7"/>
        <end position="18"/>
    </location>
</feature>
<feature type="transmembrane region" description="Helical" evidence="11">
    <location>
        <begin position="52"/>
        <end position="73"/>
    </location>
</feature>
<keyword evidence="15" id="KW-1185">Reference proteome</keyword>
<feature type="domain" description="Glycosyl transferase family 51" evidence="13">
    <location>
        <begin position="99"/>
        <end position="265"/>
    </location>
</feature>
<keyword evidence="4 11" id="KW-0808">Transferase</keyword>
<evidence type="ECO:0000256" key="8">
    <source>
        <dbReference type="ARBA" id="ARBA00022989"/>
    </source>
</evidence>
<dbReference type="Gene3D" id="1.10.3810.10">
    <property type="entry name" value="Biosynthetic peptidoglycan transglycosylase-like"/>
    <property type="match status" value="1"/>
</dbReference>
<protein>
    <recommendedName>
        <fullName evidence="11">Biosynthetic peptidoglycan transglycosylase</fullName>
        <ecNumber evidence="11">2.4.99.28</ecNumber>
    </recommendedName>
    <alternativeName>
        <fullName evidence="11">Glycan polymerase</fullName>
    </alternativeName>
    <alternativeName>
        <fullName evidence="11">Peptidoglycan glycosyltransferase MtgA</fullName>
        <shortName evidence="11">PGT</shortName>
    </alternativeName>
</protein>
<evidence type="ECO:0000256" key="9">
    <source>
        <dbReference type="ARBA" id="ARBA00023136"/>
    </source>
</evidence>
<evidence type="ECO:0000256" key="11">
    <source>
        <dbReference type="HAMAP-Rule" id="MF_00766"/>
    </source>
</evidence>
<keyword evidence="6 11" id="KW-0133">Cell shape</keyword>
<dbReference type="PANTHER" id="PTHR30400">
    <property type="entry name" value="MONOFUNCTIONAL BIOSYNTHETIC PEPTIDOGLYCAN TRANSGLYCOSYLASE"/>
    <property type="match status" value="1"/>
</dbReference>
<dbReference type="GO" id="GO:0005886">
    <property type="term" value="C:plasma membrane"/>
    <property type="evidence" value="ECO:0007669"/>
    <property type="project" value="UniProtKB-SubCell"/>
</dbReference>
<dbReference type="PANTHER" id="PTHR30400:SF0">
    <property type="entry name" value="BIOSYNTHETIC PEPTIDOGLYCAN TRANSGLYCOSYLASE"/>
    <property type="match status" value="1"/>
</dbReference>
<comment type="function">
    <text evidence="11">Peptidoglycan polymerase that catalyzes glycan chain elongation from lipid-linked precursors.</text>
</comment>
<name>A0A6G9AT52_9BACT</name>
<evidence type="ECO:0000256" key="12">
    <source>
        <dbReference type="SAM" id="MobiDB-lite"/>
    </source>
</evidence>
<comment type="similarity">
    <text evidence="11">Belongs to the glycosyltransferase 51 family.</text>
</comment>
<keyword evidence="7 11" id="KW-0573">Peptidoglycan synthesis</keyword>
<organism evidence="14 15">
    <name type="scientific">Spirosoma aureum</name>
    <dbReference type="NCBI Taxonomy" id="2692134"/>
    <lineage>
        <taxon>Bacteria</taxon>
        <taxon>Pseudomonadati</taxon>
        <taxon>Bacteroidota</taxon>
        <taxon>Cytophagia</taxon>
        <taxon>Cytophagales</taxon>
        <taxon>Cytophagaceae</taxon>
        <taxon>Spirosoma</taxon>
    </lineage>
</organism>
<evidence type="ECO:0000256" key="7">
    <source>
        <dbReference type="ARBA" id="ARBA00022984"/>
    </source>
</evidence>
<dbReference type="HAMAP" id="MF_00766">
    <property type="entry name" value="PGT_MtgA"/>
    <property type="match status" value="1"/>
</dbReference>
<dbReference type="InterPro" id="IPR023346">
    <property type="entry name" value="Lysozyme-like_dom_sf"/>
</dbReference>
<reference evidence="14 15" key="1">
    <citation type="submission" date="2020-03" db="EMBL/GenBank/DDBJ databases">
        <authorList>
            <person name="Kim M.K."/>
        </authorList>
    </citation>
    <scope>NUCLEOTIDE SEQUENCE [LARGE SCALE GENOMIC DNA]</scope>
    <source>
        <strain evidence="14 15">BT328</strain>
    </source>
</reference>
<dbReference type="InterPro" id="IPR011812">
    <property type="entry name" value="Pep_trsgly"/>
</dbReference>
<evidence type="ECO:0000256" key="10">
    <source>
        <dbReference type="ARBA" id="ARBA00023316"/>
    </source>
</evidence>
<dbReference type="GO" id="GO:0008955">
    <property type="term" value="F:peptidoglycan glycosyltransferase activity"/>
    <property type="evidence" value="ECO:0007669"/>
    <property type="project" value="UniProtKB-UniRule"/>
</dbReference>
<comment type="pathway">
    <text evidence="11">Cell wall biogenesis; peptidoglycan biosynthesis.</text>
</comment>
<keyword evidence="3 11" id="KW-0328">Glycosyltransferase</keyword>
<keyword evidence="1 11" id="KW-1003">Cell membrane</keyword>
<sequence length="277" mass="32054">MNPPQRPANTFRTATQQPRPKLGHSSAQRLQKGGRWQQARRFIRDRPLLERAYLFCIRVLLWLFFGSLGYVIALKYVPVLITPLVISRWMDTIGTDESSHVYKKWRSYDEINKEVALAVVSSEDQAFPTHWGFDFDEIQDAIKENQTRKRPRGASTISQQVAKNVFLWNGRSYIRKGLEVYFTALIELIWGKKRILEVYLNVAETGPMTFGVEAASERFYGHSAATLSRNEAARIAAVLPNPRLFSIKNPSNYVQRRTKQIARQMRYLGGQKYIRNL</sequence>
<accession>A0A6G9AT52</accession>
<dbReference type="KEGG" id="spib:G8759_24165"/>
<dbReference type="GO" id="GO:0009252">
    <property type="term" value="P:peptidoglycan biosynthetic process"/>
    <property type="evidence" value="ECO:0007669"/>
    <property type="project" value="UniProtKB-UniRule"/>
</dbReference>
<evidence type="ECO:0000256" key="2">
    <source>
        <dbReference type="ARBA" id="ARBA00022519"/>
    </source>
</evidence>
<evidence type="ECO:0000256" key="5">
    <source>
        <dbReference type="ARBA" id="ARBA00022692"/>
    </source>
</evidence>
<dbReference type="GO" id="GO:0008360">
    <property type="term" value="P:regulation of cell shape"/>
    <property type="evidence" value="ECO:0007669"/>
    <property type="project" value="UniProtKB-KW"/>
</dbReference>
<dbReference type="GO" id="GO:0016763">
    <property type="term" value="F:pentosyltransferase activity"/>
    <property type="evidence" value="ECO:0007669"/>
    <property type="project" value="InterPro"/>
</dbReference>
<dbReference type="Proteomes" id="UP000501802">
    <property type="component" value="Chromosome"/>
</dbReference>
<evidence type="ECO:0000256" key="1">
    <source>
        <dbReference type="ARBA" id="ARBA00022475"/>
    </source>
</evidence>
<dbReference type="EMBL" id="CP050063">
    <property type="protein sequence ID" value="QIP15506.1"/>
    <property type="molecule type" value="Genomic_DNA"/>
</dbReference>
<dbReference type="EC" id="2.4.99.28" evidence="11"/>
<dbReference type="RefSeq" id="WP_167213815.1">
    <property type="nucleotide sequence ID" value="NZ_CP050063.1"/>
</dbReference>
<dbReference type="InterPro" id="IPR036950">
    <property type="entry name" value="PBP_transglycosylase"/>
</dbReference>
<keyword evidence="2" id="KW-0997">Cell inner membrane</keyword>
<gene>
    <name evidence="11 14" type="primary">mtgA</name>
    <name evidence="14" type="ORF">G8759_24165</name>
</gene>
<evidence type="ECO:0000259" key="13">
    <source>
        <dbReference type="Pfam" id="PF00912"/>
    </source>
</evidence>
<dbReference type="GO" id="GO:0009274">
    <property type="term" value="C:peptidoglycan-based cell wall"/>
    <property type="evidence" value="ECO:0007669"/>
    <property type="project" value="InterPro"/>
</dbReference>
<feature type="region of interest" description="Disordered" evidence="12">
    <location>
        <begin position="1"/>
        <end position="28"/>
    </location>
</feature>
<dbReference type="GO" id="GO:0071555">
    <property type="term" value="P:cell wall organization"/>
    <property type="evidence" value="ECO:0007669"/>
    <property type="project" value="UniProtKB-KW"/>
</dbReference>
<evidence type="ECO:0000313" key="15">
    <source>
        <dbReference type="Proteomes" id="UP000501802"/>
    </source>
</evidence>
<dbReference type="UniPathway" id="UPA00219"/>
<evidence type="ECO:0000256" key="3">
    <source>
        <dbReference type="ARBA" id="ARBA00022676"/>
    </source>
</evidence>
<evidence type="ECO:0000256" key="6">
    <source>
        <dbReference type="ARBA" id="ARBA00022960"/>
    </source>
</evidence>
<keyword evidence="10 11" id="KW-0961">Cell wall biogenesis/degradation</keyword>
<proteinExistence type="inferred from homology"/>
<dbReference type="AlphaFoldDB" id="A0A6G9AT52"/>
<comment type="catalytic activity">
    <reaction evidence="11">
        <text>[GlcNAc-(1-&gt;4)-Mur2Ac(oyl-L-Ala-gamma-D-Glu-L-Lys-D-Ala-D-Ala)](n)-di-trans,octa-cis-undecaprenyl diphosphate + beta-D-GlcNAc-(1-&gt;4)-Mur2Ac(oyl-L-Ala-gamma-D-Glu-L-Lys-D-Ala-D-Ala)-di-trans,octa-cis-undecaprenyl diphosphate = [GlcNAc-(1-&gt;4)-Mur2Ac(oyl-L-Ala-gamma-D-Glu-L-Lys-D-Ala-D-Ala)](n+1)-di-trans,octa-cis-undecaprenyl diphosphate + di-trans,octa-cis-undecaprenyl diphosphate + H(+)</text>
        <dbReference type="Rhea" id="RHEA:23708"/>
        <dbReference type="Rhea" id="RHEA-COMP:9602"/>
        <dbReference type="Rhea" id="RHEA-COMP:9603"/>
        <dbReference type="ChEBI" id="CHEBI:15378"/>
        <dbReference type="ChEBI" id="CHEBI:58405"/>
        <dbReference type="ChEBI" id="CHEBI:60033"/>
        <dbReference type="ChEBI" id="CHEBI:78435"/>
        <dbReference type="EC" id="2.4.99.28"/>
    </reaction>
</comment>
<dbReference type="Pfam" id="PF00912">
    <property type="entry name" value="Transgly"/>
    <property type="match status" value="1"/>
</dbReference>
<evidence type="ECO:0000256" key="4">
    <source>
        <dbReference type="ARBA" id="ARBA00022679"/>
    </source>
</evidence>
<evidence type="ECO:0000313" key="14">
    <source>
        <dbReference type="EMBL" id="QIP15506.1"/>
    </source>
</evidence>
<dbReference type="SUPFAM" id="SSF53955">
    <property type="entry name" value="Lysozyme-like"/>
    <property type="match status" value="1"/>
</dbReference>
<dbReference type="NCBIfam" id="TIGR02070">
    <property type="entry name" value="mono_pep_trsgly"/>
    <property type="match status" value="1"/>
</dbReference>
<keyword evidence="8 11" id="KW-1133">Transmembrane helix</keyword>
<keyword evidence="5 11" id="KW-0812">Transmembrane</keyword>